<feature type="transmembrane region" description="Helical" evidence="1">
    <location>
        <begin position="94"/>
        <end position="117"/>
    </location>
</feature>
<feature type="transmembrane region" description="Helical" evidence="1">
    <location>
        <begin position="123"/>
        <end position="143"/>
    </location>
</feature>
<dbReference type="SUPFAM" id="SSF103473">
    <property type="entry name" value="MFS general substrate transporter"/>
    <property type="match status" value="1"/>
</dbReference>
<evidence type="ECO:0000313" key="2">
    <source>
        <dbReference type="EMBL" id="KGD65597.1"/>
    </source>
</evidence>
<dbReference type="RefSeq" id="WP_035230753.1">
    <property type="nucleotide sequence ID" value="NZ_ARXV01000003.1"/>
</dbReference>
<keyword evidence="1" id="KW-0472">Membrane</keyword>
<reference evidence="2 3" key="1">
    <citation type="submission" date="2012-09" db="EMBL/GenBank/DDBJ databases">
        <title>Genome Sequence of alkane-degrading Bacterium Alcanivorax sp. 19-m-6.</title>
        <authorList>
            <person name="Lai Q."/>
            <person name="Shao Z."/>
        </authorList>
    </citation>
    <scope>NUCLEOTIDE SEQUENCE [LARGE SCALE GENOMIC DNA]</scope>
    <source>
        <strain evidence="2 3">19-m-6</strain>
    </source>
</reference>
<dbReference type="AlphaFoldDB" id="A0A095SM27"/>
<dbReference type="PATRIC" id="fig|1177154.3.peg.828"/>
<dbReference type="InterPro" id="IPR036259">
    <property type="entry name" value="MFS_trans_sf"/>
</dbReference>
<dbReference type="Proteomes" id="UP000029444">
    <property type="component" value="Unassembled WGS sequence"/>
</dbReference>
<accession>A0A095SM27</accession>
<keyword evidence="3" id="KW-1185">Reference proteome</keyword>
<protein>
    <submittedName>
        <fullName evidence="2">Uncharacterized protein</fullName>
    </submittedName>
</protein>
<evidence type="ECO:0000256" key="1">
    <source>
        <dbReference type="SAM" id="Phobius"/>
    </source>
</evidence>
<feature type="transmembrane region" description="Helical" evidence="1">
    <location>
        <begin position="23"/>
        <end position="45"/>
    </location>
</feature>
<name>A0A095SM27_9GAMM</name>
<feature type="transmembrane region" description="Helical" evidence="1">
    <location>
        <begin position="57"/>
        <end position="82"/>
    </location>
</feature>
<organism evidence="2 3">
    <name type="scientific">Alcanivorax nanhaiticus</name>
    <dbReference type="NCBI Taxonomy" id="1177154"/>
    <lineage>
        <taxon>Bacteria</taxon>
        <taxon>Pseudomonadati</taxon>
        <taxon>Pseudomonadota</taxon>
        <taxon>Gammaproteobacteria</taxon>
        <taxon>Oceanospirillales</taxon>
        <taxon>Alcanivoracaceae</taxon>
        <taxon>Alcanivorax</taxon>
    </lineage>
</organism>
<proteinExistence type="predicted"/>
<gene>
    <name evidence="2" type="ORF">Y5S_00821</name>
</gene>
<evidence type="ECO:0000313" key="3">
    <source>
        <dbReference type="Proteomes" id="UP000029444"/>
    </source>
</evidence>
<keyword evidence="1" id="KW-1133">Transmembrane helix</keyword>
<keyword evidence="1" id="KW-0812">Transmembrane</keyword>
<comment type="caution">
    <text evidence="2">The sequence shown here is derived from an EMBL/GenBank/DDBJ whole genome shotgun (WGS) entry which is preliminary data.</text>
</comment>
<dbReference type="STRING" id="1177154.Y5S_00821"/>
<sequence>MNEIYDAPQTLTAGKQPVEKPNLARVGALSALYVAAGYSLVFLAVMLLVGKHGVSDWLVWLVFLLASALVSVVVTLVWGTVVNTLLSRLGHRSPLGFCLSVLLLAGLLMLGNFLPGWDWLEGLALTVVLYGLPIAWIGSSRLLRQESRYRQSSSSSS</sequence>
<dbReference type="EMBL" id="ARXV01000003">
    <property type="protein sequence ID" value="KGD65597.1"/>
    <property type="molecule type" value="Genomic_DNA"/>
</dbReference>